<dbReference type="Proteomes" id="UP000466794">
    <property type="component" value="Unassembled WGS sequence"/>
</dbReference>
<sequence>MTNTGYVLDDTVLHAYAHGSLTTTSLIVHLTERDVRIAIPALALSASKARLNEDQRESLDGVIDNNGLIELAGLTTLADTNELADILAATDHLDIAAAQMISVARHFDWEIITHDRGRWRQIEEALPWPIDLVELSNEGP</sequence>
<gene>
    <name evidence="1" type="ORF">GPX89_06980</name>
</gene>
<evidence type="ECO:0008006" key="3">
    <source>
        <dbReference type="Google" id="ProtNLM"/>
    </source>
</evidence>
<protein>
    <recommendedName>
        <fullName evidence="3">PIN domain-containing protein</fullName>
    </recommendedName>
</protein>
<evidence type="ECO:0000313" key="2">
    <source>
        <dbReference type="Proteomes" id="UP000466794"/>
    </source>
</evidence>
<organism evidence="1 2">
    <name type="scientific">Nocardia terrae</name>
    <dbReference type="NCBI Taxonomy" id="2675851"/>
    <lineage>
        <taxon>Bacteria</taxon>
        <taxon>Bacillati</taxon>
        <taxon>Actinomycetota</taxon>
        <taxon>Actinomycetes</taxon>
        <taxon>Mycobacteriales</taxon>
        <taxon>Nocardiaceae</taxon>
        <taxon>Nocardia</taxon>
    </lineage>
</organism>
<dbReference type="RefSeq" id="WP_157355804.1">
    <property type="nucleotide sequence ID" value="NZ_WRPP01000001.1"/>
</dbReference>
<evidence type="ECO:0000313" key="1">
    <source>
        <dbReference type="EMBL" id="MVU76989.1"/>
    </source>
</evidence>
<dbReference type="AlphaFoldDB" id="A0A7K1US51"/>
<reference evidence="1 2" key="1">
    <citation type="submission" date="2019-12" db="EMBL/GenBank/DDBJ databases">
        <title>Nocardia sp. nov. ET3-3 isolated from soil.</title>
        <authorList>
            <person name="Kanchanasin P."/>
            <person name="Tanasupawat S."/>
            <person name="Yuki M."/>
            <person name="Kudo T."/>
        </authorList>
    </citation>
    <scope>NUCLEOTIDE SEQUENCE [LARGE SCALE GENOMIC DNA]</scope>
    <source>
        <strain evidence="1 2">ET3-3</strain>
    </source>
</reference>
<comment type="caution">
    <text evidence="1">The sequence shown here is derived from an EMBL/GenBank/DDBJ whole genome shotgun (WGS) entry which is preliminary data.</text>
</comment>
<name>A0A7K1US51_9NOCA</name>
<proteinExistence type="predicted"/>
<accession>A0A7K1US51</accession>
<keyword evidence="2" id="KW-1185">Reference proteome</keyword>
<dbReference type="EMBL" id="WRPP01000001">
    <property type="protein sequence ID" value="MVU76989.1"/>
    <property type="molecule type" value="Genomic_DNA"/>
</dbReference>